<evidence type="ECO:0000256" key="4">
    <source>
        <dbReference type="ARBA" id="ARBA00022692"/>
    </source>
</evidence>
<evidence type="ECO:0008006" key="12">
    <source>
        <dbReference type="Google" id="ProtNLM"/>
    </source>
</evidence>
<keyword evidence="11" id="KW-1185">Reference proteome</keyword>
<comment type="subcellular location">
    <subcellularLocation>
        <location evidence="1">Endoplasmic reticulum membrane</location>
        <topology evidence="1">Multi-pass membrane protein</topology>
    </subcellularLocation>
</comment>
<dbReference type="PANTHER" id="PTHR10408">
    <property type="entry name" value="STEROL O-ACYLTRANSFERASE"/>
    <property type="match status" value="1"/>
</dbReference>
<comment type="caution">
    <text evidence="10">The sequence shown here is derived from an EMBL/GenBank/DDBJ whole genome shotgun (WGS) entry which is preliminary data.</text>
</comment>
<evidence type="ECO:0000256" key="3">
    <source>
        <dbReference type="ARBA" id="ARBA00022679"/>
    </source>
</evidence>
<proteinExistence type="inferred from homology"/>
<evidence type="ECO:0000256" key="2">
    <source>
        <dbReference type="ARBA" id="ARBA00009010"/>
    </source>
</evidence>
<accession>A0ABN7NPQ8</accession>
<keyword evidence="8" id="KW-0012">Acyltransferase</keyword>
<gene>
    <name evidence="10" type="ORF">TPAB3V08_LOCUS3533</name>
</gene>
<dbReference type="Pfam" id="PF03062">
    <property type="entry name" value="MBOAT"/>
    <property type="match status" value="1"/>
</dbReference>
<evidence type="ECO:0000256" key="1">
    <source>
        <dbReference type="ARBA" id="ARBA00004477"/>
    </source>
</evidence>
<dbReference type="EMBL" id="CAJPIN010004011">
    <property type="protein sequence ID" value="CAG2056543.1"/>
    <property type="molecule type" value="Genomic_DNA"/>
</dbReference>
<feature type="transmembrane region" description="Helical" evidence="9">
    <location>
        <begin position="266"/>
        <end position="287"/>
    </location>
</feature>
<keyword evidence="4 9" id="KW-0812">Transmembrane</keyword>
<keyword evidence="7 9" id="KW-0472">Membrane</keyword>
<dbReference type="Proteomes" id="UP001153148">
    <property type="component" value="Unassembled WGS sequence"/>
</dbReference>
<evidence type="ECO:0000313" key="10">
    <source>
        <dbReference type="EMBL" id="CAG2056543.1"/>
    </source>
</evidence>
<feature type="non-terminal residue" evidence="10">
    <location>
        <position position="1"/>
    </location>
</feature>
<feature type="transmembrane region" description="Helical" evidence="9">
    <location>
        <begin position="210"/>
        <end position="229"/>
    </location>
</feature>
<dbReference type="InterPro" id="IPR004299">
    <property type="entry name" value="MBOAT_fam"/>
</dbReference>
<reference evidence="10" key="1">
    <citation type="submission" date="2021-03" db="EMBL/GenBank/DDBJ databases">
        <authorList>
            <person name="Tran Van P."/>
        </authorList>
    </citation>
    <scope>NUCLEOTIDE SEQUENCE</scope>
</reference>
<dbReference type="PANTHER" id="PTHR10408:SF8">
    <property type="entry name" value="O-ACYLTRANSFERASE"/>
    <property type="match status" value="1"/>
</dbReference>
<evidence type="ECO:0000313" key="11">
    <source>
        <dbReference type="Proteomes" id="UP001153148"/>
    </source>
</evidence>
<name>A0ABN7NPQ8_TIMPD</name>
<keyword evidence="5" id="KW-0256">Endoplasmic reticulum</keyword>
<comment type="similarity">
    <text evidence="2">Belongs to the membrane-bound acyltransferase family. Sterol o-acyltransferase subfamily.</text>
</comment>
<protein>
    <recommendedName>
        <fullName evidence="12">Sterol O-acyltransferase</fullName>
    </recommendedName>
</protein>
<evidence type="ECO:0000256" key="5">
    <source>
        <dbReference type="ARBA" id="ARBA00022824"/>
    </source>
</evidence>
<evidence type="ECO:0000256" key="8">
    <source>
        <dbReference type="ARBA" id="ARBA00023315"/>
    </source>
</evidence>
<keyword evidence="3" id="KW-0808">Transferase</keyword>
<sequence length="317" mass="36598">LRMLSLHVVSSTLKHYRGSKTLNHRWARRSRDASEGKSKFYQLSEIKPETLSSVGRQTIDRAKVSDSQVAIRKVRLLMKSYAFVRSNAPKTMAFKTHTDSKEEPAPCPEFSCFLYYLFAPTLVYRDNYPSVTLPQYKHTAGPCLTAFNIYMFTMSGACLVLPALFGMLHADWWNATSYAAYYRTWNVVVHDWLYTYVYKDFCEVFQPKTHFVPTMLVFLVSAVVHEFILAFTFRFFYPMLFLAFGGFGASLVFLPRDVAGSGNIIMWLLLCIGNGILTSAYSMEWYARINCQQTLDPFWDFFVPRSWNCQPLLSVNE</sequence>
<feature type="transmembrane region" description="Helical" evidence="9">
    <location>
        <begin position="235"/>
        <end position="254"/>
    </location>
</feature>
<feature type="transmembrane region" description="Helical" evidence="9">
    <location>
        <begin position="147"/>
        <end position="168"/>
    </location>
</feature>
<dbReference type="InterPro" id="IPR014371">
    <property type="entry name" value="Oat_ACAT_DAG_ARE"/>
</dbReference>
<keyword evidence="6 9" id="KW-1133">Transmembrane helix</keyword>
<evidence type="ECO:0000256" key="9">
    <source>
        <dbReference type="SAM" id="Phobius"/>
    </source>
</evidence>
<organism evidence="10 11">
    <name type="scientific">Timema podura</name>
    <name type="common">Walking stick</name>
    <dbReference type="NCBI Taxonomy" id="61482"/>
    <lineage>
        <taxon>Eukaryota</taxon>
        <taxon>Metazoa</taxon>
        <taxon>Ecdysozoa</taxon>
        <taxon>Arthropoda</taxon>
        <taxon>Hexapoda</taxon>
        <taxon>Insecta</taxon>
        <taxon>Pterygota</taxon>
        <taxon>Neoptera</taxon>
        <taxon>Polyneoptera</taxon>
        <taxon>Phasmatodea</taxon>
        <taxon>Timematodea</taxon>
        <taxon>Timematoidea</taxon>
        <taxon>Timematidae</taxon>
        <taxon>Timema</taxon>
    </lineage>
</organism>
<evidence type="ECO:0000256" key="6">
    <source>
        <dbReference type="ARBA" id="ARBA00022989"/>
    </source>
</evidence>
<evidence type="ECO:0000256" key="7">
    <source>
        <dbReference type="ARBA" id="ARBA00023136"/>
    </source>
</evidence>